<evidence type="ECO:0000259" key="1">
    <source>
        <dbReference type="SMART" id="SM01283"/>
    </source>
</evidence>
<evidence type="ECO:0000313" key="3">
    <source>
        <dbReference type="Proteomes" id="UP001187531"/>
    </source>
</evidence>
<name>A0AA88I873_ARTSF</name>
<dbReference type="GO" id="GO:0003779">
    <property type="term" value="F:actin binding"/>
    <property type="evidence" value="ECO:0007669"/>
    <property type="project" value="InterPro"/>
</dbReference>
<dbReference type="InterPro" id="IPR038095">
    <property type="entry name" value="Costars_sf"/>
</dbReference>
<gene>
    <name evidence="2" type="ORF">QYM36_004117</name>
</gene>
<evidence type="ECO:0000313" key="2">
    <source>
        <dbReference type="EMBL" id="KAK2720106.1"/>
    </source>
</evidence>
<accession>A0AA88I873</accession>
<dbReference type="GO" id="GO:0045944">
    <property type="term" value="P:positive regulation of transcription by RNA polymerase II"/>
    <property type="evidence" value="ECO:0007669"/>
    <property type="project" value="TreeGrafter"/>
</dbReference>
<dbReference type="AlphaFoldDB" id="A0AA88I873"/>
<dbReference type="Gene3D" id="1.10.10.1540">
    <property type="entry name" value="Costar domain"/>
    <property type="match status" value="1"/>
</dbReference>
<dbReference type="Pfam" id="PF14705">
    <property type="entry name" value="Costars"/>
    <property type="match status" value="1"/>
</dbReference>
<dbReference type="GO" id="GO:0035025">
    <property type="term" value="P:positive regulation of Rho protein signal transduction"/>
    <property type="evidence" value="ECO:0007669"/>
    <property type="project" value="InterPro"/>
</dbReference>
<dbReference type="PANTHER" id="PTHR22739">
    <property type="entry name" value="STRIATED MUSCLE ACTIVATOR OF RHO-DEPENDENT SIGNALING-RELATED"/>
    <property type="match status" value="1"/>
</dbReference>
<dbReference type="PANTHER" id="PTHR22739:SF7">
    <property type="entry name" value="EG:152A3.3 PROTEIN-RELATED"/>
    <property type="match status" value="1"/>
</dbReference>
<dbReference type="InterPro" id="IPR027817">
    <property type="entry name" value="Costars_dom"/>
</dbReference>
<keyword evidence="3" id="KW-1185">Reference proteome</keyword>
<dbReference type="SMART" id="SM01283">
    <property type="entry name" value="Costars"/>
    <property type="match status" value="1"/>
</dbReference>
<feature type="non-terminal residue" evidence="2">
    <location>
        <position position="211"/>
    </location>
</feature>
<sequence length="211" mass="24073">MFSNSLDYESTDGGLVPKSVQFSSFRSGMDIKTVSNLRPRTNGLLDRVAQYNAKVQQTKEKQQSNPFSSEWELRKLKGAVADKSDPTYGRPPAGSLTEKRGLAAERHIQTEIIFLCETIYQYGERYEDGTAAIPFGELFSIYSNINNKLVGLLLRARKHHLLMFEGETLFQRRDDDVPVVLQISLDEIKRIFKRDDQDDKKEDSDSCNNNL</sequence>
<comment type="caution">
    <text evidence="2">The sequence shown here is derived from an EMBL/GenBank/DDBJ whole genome shotgun (WGS) entry which is preliminary data.</text>
</comment>
<protein>
    <recommendedName>
        <fullName evidence="1">Costars domain-containing protein</fullName>
    </recommendedName>
</protein>
<organism evidence="2 3">
    <name type="scientific">Artemia franciscana</name>
    <name type="common">Brine shrimp</name>
    <name type="synonym">Artemia sanfranciscana</name>
    <dbReference type="NCBI Taxonomy" id="6661"/>
    <lineage>
        <taxon>Eukaryota</taxon>
        <taxon>Metazoa</taxon>
        <taxon>Ecdysozoa</taxon>
        <taxon>Arthropoda</taxon>
        <taxon>Crustacea</taxon>
        <taxon>Branchiopoda</taxon>
        <taxon>Anostraca</taxon>
        <taxon>Artemiidae</taxon>
        <taxon>Artemia</taxon>
    </lineage>
</organism>
<dbReference type="EMBL" id="JAVRJZ010000007">
    <property type="protein sequence ID" value="KAK2720106.1"/>
    <property type="molecule type" value="Genomic_DNA"/>
</dbReference>
<proteinExistence type="predicted"/>
<dbReference type="InterPro" id="IPR026111">
    <property type="entry name" value="Abra"/>
</dbReference>
<dbReference type="Proteomes" id="UP001187531">
    <property type="component" value="Unassembled WGS sequence"/>
</dbReference>
<dbReference type="GO" id="GO:0030017">
    <property type="term" value="C:sarcomere"/>
    <property type="evidence" value="ECO:0007669"/>
    <property type="project" value="TreeGrafter"/>
</dbReference>
<reference evidence="2" key="1">
    <citation type="submission" date="2023-07" db="EMBL/GenBank/DDBJ databases">
        <title>Chromosome-level genome assembly of Artemia franciscana.</title>
        <authorList>
            <person name="Jo E."/>
        </authorList>
    </citation>
    <scope>NUCLEOTIDE SEQUENCE</scope>
    <source>
        <tissue evidence="2">Whole body</tissue>
    </source>
</reference>
<feature type="domain" description="Costars" evidence="1">
    <location>
        <begin position="106"/>
        <end position="182"/>
    </location>
</feature>